<gene>
    <name evidence="2" type="ORF">SAMN04488542_105140</name>
</gene>
<keyword evidence="3" id="KW-1185">Reference proteome</keyword>
<dbReference type="RefSeq" id="WP_091227816.1">
    <property type="nucleotide sequence ID" value="NZ_FNBG01000005.1"/>
</dbReference>
<dbReference type="GO" id="GO:0004386">
    <property type="term" value="F:helicase activity"/>
    <property type="evidence" value="ECO:0007669"/>
    <property type="project" value="UniProtKB-KW"/>
</dbReference>
<accession>A0A1G7I490</accession>
<reference evidence="2 3" key="1">
    <citation type="submission" date="2016-10" db="EMBL/GenBank/DDBJ databases">
        <authorList>
            <person name="de Groot N.N."/>
        </authorList>
    </citation>
    <scope>NUCLEOTIDE SEQUENCE [LARGE SCALE GENOMIC DNA]</scope>
    <source>
        <strain evidence="2 3">DSM 28129</strain>
    </source>
</reference>
<keyword evidence="2" id="KW-0547">Nucleotide-binding</keyword>
<evidence type="ECO:0000259" key="1">
    <source>
        <dbReference type="Pfam" id="PF13625"/>
    </source>
</evidence>
<evidence type="ECO:0000313" key="2">
    <source>
        <dbReference type="EMBL" id="SDF07169.1"/>
    </source>
</evidence>
<keyword evidence="2" id="KW-0378">Hydrolase</keyword>
<keyword evidence="2" id="KW-0067">ATP-binding</keyword>
<name>A0A1G7I490_9BACL</name>
<evidence type="ECO:0000313" key="3">
    <source>
        <dbReference type="Proteomes" id="UP000198972"/>
    </source>
</evidence>
<dbReference type="Proteomes" id="UP000198972">
    <property type="component" value="Unassembled WGS sequence"/>
</dbReference>
<proteinExistence type="predicted"/>
<sequence length="611" mass="69162">MIQHIFTRFAGLPFKLQNLQDSSFGAICGADLLAEVPELLRSGRLASIKKVWGERLYYIPADVIPLVWKELEPTEQVQQDEHRVTLHRAAKLGLAFDIFKTLAWIGRHGLKLTSKGTIHQRSLGKLNELLFLSDDDVNGLALRYPHQDAYRAPLAIVLDMIMSLGLINKQRAGWSLNTESLTAWLGLTAQEMNAVLFRELLLRYAPDNVPIQHFVHRLILPDLEVGSWYNLPDLLLSMHEQGMIPEVLSQEQISWMESWLTALSGFGWIDMGTTIDDRIVFRWQTKPDLSLVNIAEEISSSKVEVSSAFQGMIFVQPDFELLVPPDVSFLLRWELEAFCENITVDTMSLYRLTRNSVALGAECGRSPEMILNLLQKCSSGVPDNVRLALEQWGREMGRTLLEEKLLLRCSDSQAADTISSITSLVGIIERIGPLDFIVSNDHEDKARKALEEIRLSPPKRRTEGLDESEYPILEPSQLIEGVTAFTKASNQHGWIFNGKDTHFYEPDTTIPDFEALFPGLRDIPPMWVKEMRKYHDSTARKIVEQAIQWRAKIKLSIGGEIMLCIPEGIQGGEKWSLSGRLFRDTDDYKEGEGVVLSPDDWAELGLVLPEM</sequence>
<keyword evidence="2" id="KW-0347">Helicase</keyword>
<dbReference type="InterPro" id="IPR032830">
    <property type="entry name" value="XPB/Ssl2_N"/>
</dbReference>
<organism evidence="2 3">
    <name type="scientific">Fontibacillus panacisegetis</name>
    <dbReference type="NCBI Taxonomy" id="670482"/>
    <lineage>
        <taxon>Bacteria</taxon>
        <taxon>Bacillati</taxon>
        <taxon>Bacillota</taxon>
        <taxon>Bacilli</taxon>
        <taxon>Bacillales</taxon>
        <taxon>Paenibacillaceae</taxon>
        <taxon>Fontibacillus</taxon>
    </lineage>
</organism>
<dbReference type="EMBL" id="FNBG01000005">
    <property type="protein sequence ID" value="SDF07169.1"/>
    <property type="molecule type" value="Genomic_DNA"/>
</dbReference>
<dbReference type="AlphaFoldDB" id="A0A1G7I490"/>
<dbReference type="Pfam" id="PF13625">
    <property type="entry name" value="Helicase_C_3"/>
    <property type="match status" value="1"/>
</dbReference>
<feature type="domain" description="Helicase XPB/Ssl2 N-terminal" evidence="1">
    <location>
        <begin position="314"/>
        <end position="419"/>
    </location>
</feature>
<dbReference type="STRING" id="670482.SAMN04488542_105140"/>
<dbReference type="OrthoDB" id="2987331at2"/>
<protein>
    <submittedName>
        <fullName evidence="2">Helicase conserved C-terminal domain-containing protein</fullName>
    </submittedName>
</protein>